<dbReference type="RefSeq" id="XP_014159291.1">
    <property type="nucleotide sequence ID" value="XM_014303816.1"/>
</dbReference>
<gene>
    <name evidence="2" type="ORF">SARC_02423</name>
</gene>
<protein>
    <submittedName>
        <fullName evidence="2">Uncharacterized protein</fullName>
    </submittedName>
</protein>
<feature type="region of interest" description="Disordered" evidence="1">
    <location>
        <begin position="1"/>
        <end position="28"/>
    </location>
</feature>
<evidence type="ECO:0000256" key="1">
    <source>
        <dbReference type="SAM" id="MobiDB-lite"/>
    </source>
</evidence>
<dbReference type="AlphaFoldDB" id="A0A0L0G903"/>
<accession>A0A0L0G903</accession>
<proteinExistence type="predicted"/>
<sequence length="164" mass="17895">MLNQVRPNSGAARLRKKPSHESTTGDDHLYNSSCYVNIDVHDDITRQHGQSDDANGAVVNHSVCDTLSWSSESFDSDSPLYAHAHAYAYAHTHAHAHAHAHEHEHASAHTRTPSPLRIRGRTHAESAHSAMSEPVLSRSVCLSEYTQVPGMNTDSVNSAVSEPT</sequence>
<dbReference type="EMBL" id="KQ241704">
    <property type="protein sequence ID" value="KNC85389.1"/>
    <property type="molecule type" value="Genomic_DNA"/>
</dbReference>
<evidence type="ECO:0000313" key="3">
    <source>
        <dbReference type="Proteomes" id="UP000054560"/>
    </source>
</evidence>
<dbReference type="Proteomes" id="UP000054560">
    <property type="component" value="Unassembled WGS sequence"/>
</dbReference>
<reference evidence="2 3" key="1">
    <citation type="submission" date="2011-02" db="EMBL/GenBank/DDBJ databases">
        <title>The Genome Sequence of Sphaeroforma arctica JP610.</title>
        <authorList>
            <consortium name="The Broad Institute Genome Sequencing Platform"/>
            <person name="Russ C."/>
            <person name="Cuomo C."/>
            <person name="Young S.K."/>
            <person name="Zeng Q."/>
            <person name="Gargeya S."/>
            <person name="Alvarado L."/>
            <person name="Berlin A."/>
            <person name="Chapman S.B."/>
            <person name="Chen Z."/>
            <person name="Freedman E."/>
            <person name="Gellesch M."/>
            <person name="Goldberg J."/>
            <person name="Griggs A."/>
            <person name="Gujja S."/>
            <person name="Heilman E."/>
            <person name="Heiman D."/>
            <person name="Howarth C."/>
            <person name="Mehta T."/>
            <person name="Neiman D."/>
            <person name="Pearson M."/>
            <person name="Roberts A."/>
            <person name="Saif S."/>
            <person name="Shea T."/>
            <person name="Shenoy N."/>
            <person name="Sisk P."/>
            <person name="Stolte C."/>
            <person name="Sykes S."/>
            <person name="White J."/>
            <person name="Yandava C."/>
            <person name="Burger G."/>
            <person name="Gray M.W."/>
            <person name="Holland P.W.H."/>
            <person name="King N."/>
            <person name="Lang F.B.F."/>
            <person name="Roger A.J."/>
            <person name="Ruiz-Trillo I."/>
            <person name="Haas B."/>
            <person name="Nusbaum C."/>
            <person name="Birren B."/>
        </authorList>
    </citation>
    <scope>NUCLEOTIDE SEQUENCE [LARGE SCALE GENOMIC DNA]</scope>
    <source>
        <strain evidence="2 3">JP610</strain>
    </source>
</reference>
<feature type="region of interest" description="Disordered" evidence="1">
    <location>
        <begin position="96"/>
        <end position="116"/>
    </location>
</feature>
<keyword evidence="3" id="KW-1185">Reference proteome</keyword>
<name>A0A0L0G903_9EUKA</name>
<evidence type="ECO:0000313" key="2">
    <source>
        <dbReference type="EMBL" id="KNC85389.1"/>
    </source>
</evidence>
<organism evidence="2 3">
    <name type="scientific">Sphaeroforma arctica JP610</name>
    <dbReference type="NCBI Taxonomy" id="667725"/>
    <lineage>
        <taxon>Eukaryota</taxon>
        <taxon>Ichthyosporea</taxon>
        <taxon>Ichthyophonida</taxon>
        <taxon>Sphaeroforma</taxon>
    </lineage>
</organism>
<dbReference type="GeneID" id="25902927"/>
<feature type="compositionally biased region" description="Basic and acidic residues" evidence="1">
    <location>
        <begin position="19"/>
        <end position="28"/>
    </location>
</feature>